<feature type="compositionally biased region" description="Pro residues" evidence="1">
    <location>
        <begin position="180"/>
        <end position="194"/>
    </location>
</feature>
<dbReference type="InterPro" id="IPR052213">
    <property type="entry name" value="PAR3"/>
</dbReference>
<dbReference type="GO" id="GO:0035091">
    <property type="term" value="F:phosphatidylinositol binding"/>
    <property type="evidence" value="ECO:0007669"/>
    <property type="project" value="TreeGrafter"/>
</dbReference>
<feature type="domain" description="PDZ" evidence="2">
    <location>
        <begin position="221"/>
        <end position="271"/>
    </location>
</feature>
<accession>A0A9Q0IW19</accession>
<dbReference type="GO" id="GO:0045197">
    <property type="term" value="P:establishment or maintenance of epithelial cell apical/basal polarity"/>
    <property type="evidence" value="ECO:0007669"/>
    <property type="project" value="TreeGrafter"/>
</dbReference>
<dbReference type="GO" id="GO:0005938">
    <property type="term" value="C:cell cortex"/>
    <property type="evidence" value="ECO:0007669"/>
    <property type="project" value="TreeGrafter"/>
</dbReference>
<dbReference type="GO" id="GO:0007155">
    <property type="term" value="P:cell adhesion"/>
    <property type="evidence" value="ECO:0007669"/>
    <property type="project" value="TreeGrafter"/>
</dbReference>
<gene>
    <name evidence="3" type="ORF">NHX12_021352</name>
</gene>
<dbReference type="Gene3D" id="2.30.42.10">
    <property type="match status" value="2"/>
</dbReference>
<name>A0A9Q0IW19_9TELE</name>
<protein>
    <recommendedName>
        <fullName evidence="2">PDZ domain-containing protein</fullName>
    </recommendedName>
</protein>
<organism evidence="3 4">
    <name type="scientific">Muraenolepis orangiensis</name>
    <name type="common">Patagonian moray cod</name>
    <dbReference type="NCBI Taxonomy" id="630683"/>
    <lineage>
        <taxon>Eukaryota</taxon>
        <taxon>Metazoa</taxon>
        <taxon>Chordata</taxon>
        <taxon>Craniata</taxon>
        <taxon>Vertebrata</taxon>
        <taxon>Euteleostomi</taxon>
        <taxon>Actinopterygii</taxon>
        <taxon>Neopterygii</taxon>
        <taxon>Teleostei</taxon>
        <taxon>Neoteleostei</taxon>
        <taxon>Acanthomorphata</taxon>
        <taxon>Zeiogadaria</taxon>
        <taxon>Gadariae</taxon>
        <taxon>Gadiformes</taxon>
        <taxon>Muraenolepidoidei</taxon>
        <taxon>Muraenolepididae</taxon>
        <taxon>Muraenolepis</taxon>
    </lineage>
</organism>
<dbReference type="PANTHER" id="PTHR16484:SF10">
    <property type="entry name" value="PARTITIONING DEFECTIVE 3 HOMOLOG"/>
    <property type="match status" value="1"/>
</dbReference>
<evidence type="ECO:0000256" key="1">
    <source>
        <dbReference type="SAM" id="MobiDB-lite"/>
    </source>
</evidence>
<dbReference type="AlphaFoldDB" id="A0A9Q0IW19"/>
<sequence length="271" mass="29551">MLFLDAMLRPVEVCNEGGPLGIHVVALSSVDIRTNGLLVKRLERGGKAQQEGLFQEGDCIVRINKGDIRHLRFEQAQNMFRQAMRTPRILFHVVPASLRPQYELLSAQDMLASPPCNRVRFSQDPRRPTPPPGDRPTGTVSPPGGGALERAQHRTSRAGEHPNVPNHNTPEPCRRYSGVPPDPPARSPPVPPDTSPSLQRRVSSSPSSASSYSSRSGRRLHVQLKKGPEGLGFSITSRDVPISGSAPIYVKNILPRGAAIQDGRLKAGDRL</sequence>
<feature type="region of interest" description="Disordered" evidence="1">
    <location>
        <begin position="115"/>
        <end position="220"/>
    </location>
</feature>
<dbReference type="GO" id="GO:0005912">
    <property type="term" value="C:adherens junction"/>
    <property type="evidence" value="ECO:0007669"/>
    <property type="project" value="TreeGrafter"/>
</dbReference>
<reference evidence="3" key="1">
    <citation type="submission" date="2022-07" db="EMBL/GenBank/DDBJ databases">
        <title>Chromosome-level genome of Muraenolepis orangiensis.</title>
        <authorList>
            <person name="Kim J."/>
        </authorList>
    </citation>
    <scope>NUCLEOTIDE SEQUENCE</scope>
    <source>
        <strain evidence="3">KU_S4_2022</strain>
        <tissue evidence="3">Muscle</tissue>
    </source>
</reference>
<proteinExistence type="predicted"/>
<dbReference type="GO" id="GO:0030010">
    <property type="term" value="P:establishment of cell polarity"/>
    <property type="evidence" value="ECO:0007669"/>
    <property type="project" value="TreeGrafter"/>
</dbReference>
<evidence type="ECO:0000313" key="3">
    <source>
        <dbReference type="EMBL" id="KAJ3611336.1"/>
    </source>
</evidence>
<dbReference type="Proteomes" id="UP001148018">
    <property type="component" value="Unassembled WGS sequence"/>
</dbReference>
<dbReference type="InterPro" id="IPR036034">
    <property type="entry name" value="PDZ_sf"/>
</dbReference>
<dbReference type="GO" id="GO:0008104">
    <property type="term" value="P:intracellular protein localization"/>
    <property type="evidence" value="ECO:0007669"/>
    <property type="project" value="TreeGrafter"/>
</dbReference>
<dbReference type="GO" id="GO:0043296">
    <property type="term" value="C:apical junction complex"/>
    <property type="evidence" value="ECO:0007669"/>
    <property type="project" value="TreeGrafter"/>
</dbReference>
<dbReference type="GO" id="GO:0000226">
    <property type="term" value="P:microtubule cytoskeleton organization"/>
    <property type="evidence" value="ECO:0007669"/>
    <property type="project" value="TreeGrafter"/>
</dbReference>
<keyword evidence="4" id="KW-1185">Reference proteome</keyword>
<dbReference type="SUPFAM" id="SSF50156">
    <property type="entry name" value="PDZ domain-like"/>
    <property type="match status" value="2"/>
</dbReference>
<dbReference type="GO" id="GO:0016324">
    <property type="term" value="C:apical plasma membrane"/>
    <property type="evidence" value="ECO:0007669"/>
    <property type="project" value="TreeGrafter"/>
</dbReference>
<dbReference type="GO" id="GO:0051660">
    <property type="term" value="P:establishment of centrosome localization"/>
    <property type="evidence" value="ECO:0007669"/>
    <property type="project" value="TreeGrafter"/>
</dbReference>
<evidence type="ECO:0000313" key="4">
    <source>
        <dbReference type="Proteomes" id="UP001148018"/>
    </source>
</evidence>
<feature type="domain" description="PDZ" evidence="2">
    <location>
        <begin position="15"/>
        <end position="83"/>
    </location>
</feature>
<comment type="caution">
    <text evidence="3">The sequence shown here is derived from an EMBL/GenBank/DDBJ whole genome shotgun (WGS) entry which is preliminary data.</text>
</comment>
<feature type="non-terminal residue" evidence="3">
    <location>
        <position position="271"/>
    </location>
</feature>
<evidence type="ECO:0000259" key="2">
    <source>
        <dbReference type="PROSITE" id="PS50106"/>
    </source>
</evidence>
<dbReference type="PROSITE" id="PS50106">
    <property type="entry name" value="PDZ"/>
    <property type="match status" value="2"/>
</dbReference>
<feature type="compositionally biased region" description="Low complexity" evidence="1">
    <location>
        <begin position="195"/>
        <end position="215"/>
    </location>
</feature>
<dbReference type="PANTHER" id="PTHR16484">
    <property type="entry name" value="PARTITIONING DEFECTIVE 3 RELATED"/>
    <property type="match status" value="1"/>
</dbReference>
<dbReference type="Pfam" id="PF00595">
    <property type="entry name" value="PDZ"/>
    <property type="match status" value="2"/>
</dbReference>
<dbReference type="OrthoDB" id="6264899at2759"/>
<dbReference type="EMBL" id="JANIIK010000037">
    <property type="protein sequence ID" value="KAJ3611336.1"/>
    <property type="molecule type" value="Genomic_DNA"/>
</dbReference>
<dbReference type="InterPro" id="IPR001478">
    <property type="entry name" value="PDZ"/>
</dbReference>
<dbReference type="SMART" id="SM00228">
    <property type="entry name" value="PDZ"/>
    <property type="match status" value="1"/>
</dbReference>